<keyword evidence="2" id="KW-1185">Reference proteome</keyword>
<evidence type="ECO:0000313" key="1">
    <source>
        <dbReference type="EMBL" id="OQE88608.1"/>
    </source>
</evidence>
<proteinExistence type="predicted"/>
<dbReference type="AlphaFoldDB" id="A0A1V6YMS4"/>
<dbReference type="Proteomes" id="UP000191691">
    <property type="component" value="Unassembled WGS sequence"/>
</dbReference>
<name>A0A1V6YMS4_PENNA</name>
<reference evidence="2" key="1">
    <citation type="journal article" date="2017" name="Nat. Microbiol.">
        <title>Global analysis of biosynthetic gene clusters reveals vast potential of secondary metabolite production in Penicillium species.</title>
        <authorList>
            <person name="Nielsen J.C."/>
            <person name="Grijseels S."/>
            <person name="Prigent S."/>
            <person name="Ji B."/>
            <person name="Dainat J."/>
            <person name="Nielsen K.F."/>
            <person name="Frisvad J.C."/>
            <person name="Workman M."/>
            <person name="Nielsen J."/>
        </authorList>
    </citation>
    <scope>NUCLEOTIDE SEQUENCE [LARGE SCALE GENOMIC DNA]</scope>
    <source>
        <strain evidence="2">IBT 13039</strain>
    </source>
</reference>
<comment type="caution">
    <text evidence="1">The sequence shown here is derived from an EMBL/GenBank/DDBJ whole genome shotgun (WGS) entry which is preliminary data.</text>
</comment>
<dbReference type="STRING" id="60175.A0A1V6YMS4"/>
<gene>
    <name evidence="1" type="ORF">PENNAL_c0016G10367</name>
</gene>
<dbReference type="OMA" id="MYKSANF"/>
<protein>
    <submittedName>
        <fullName evidence="1">Uncharacterized protein</fullName>
    </submittedName>
</protein>
<sequence>MYKSANFVFSHLESSTLAQATWVAKPHEVLVRGTNATWQPTPAQNYGDAYHDAHSACQLSLRWPIGGKTSYADHAVEILNGRAPILRDINGTEGKFLATGLYGYQFDNAAELLSVYPGWIKANQIMFADMLNDVFAKYNFDFLQNHNYKPNFYYANWDLCNVASLMAIGNFNDNRTIRLPSLYMAGEVPEQSPYYDSPPEATIVHRNLQASLND</sequence>
<dbReference type="InterPro" id="IPR008929">
    <property type="entry name" value="Chondroitin_lyas"/>
</dbReference>
<organism evidence="1 2">
    <name type="scientific">Penicillium nalgiovense</name>
    <dbReference type="NCBI Taxonomy" id="60175"/>
    <lineage>
        <taxon>Eukaryota</taxon>
        <taxon>Fungi</taxon>
        <taxon>Dikarya</taxon>
        <taxon>Ascomycota</taxon>
        <taxon>Pezizomycotina</taxon>
        <taxon>Eurotiomycetes</taxon>
        <taxon>Eurotiomycetidae</taxon>
        <taxon>Eurotiales</taxon>
        <taxon>Aspergillaceae</taxon>
        <taxon>Penicillium</taxon>
    </lineage>
</organism>
<evidence type="ECO:0000313" key="2">
    <source>
        <dbReference type="Proteomes" id="UP000191691"/>
    </source>
</evidence>
<dbReference type="EMBL" id="MOOB01000016">
    <property type="protein sequence ID" value="OQE88608.1"/>
    <property type="molecule type" value="Genomic_DNA"/>
</dbReference>
<accession>A0A1V6YMS4</accession>
<dbReference type="SUPFAM" id="SSF48230">
    <property type="entry name" value="Chondroitin AC/alginate lyase"/>
    <property type="match status" value="1"/>
</dbReference>